<accession>A0A4R6P344</accession>
<feature type="transmembrane region" description="Helical" evidence="1">
    <location>
        <begin position="133"/>
        <end position="159"/>
    </location>
</feature>
<feature type="transmembrane region" description="Helical" evidence="1">
    <location>
        <begin position="329"/>
        <end position="352"/>
    </location>
</feature>
<evidence type="ECO:0000256" key="1">
    <source>
        <dbReference type="SAM" id="Phobius"/>
    </source>
</evidence>
<feature type="transmembrane region" description="Helical" evidence="1">
    <location>
        <begin position="95"/>
        <end position="112"/>
    </location>
</feature>
<feature type="transmembrane region" description="Helical" evidence="1">
    <location>
        <begin position="72"/>
        <end position="89"/>
    </location>
</feature>
<dbReference type="EMBL" id="SNXI01000010">
    <property type="protein sequence ID" value="TDP32148.1"/>
    <property type="molecule type" value="Genomic_DNA"/>
</dbReference>
<keyword evidence="1" id="KW-0472">Membrane</keyword>
<feature type="transmembrane region" description="Helical" evidence="1">
    <location>
        <begin position="286"/>
        <end position="309"/>
    </location>
</feature>
<gene>
    <name evidence="2" type="ORF">DEU29_1107</name>
</gene>
<dbReference type="SUPFAM" id="SSF103473">
    <property type="entry name" value="MFS general substrate transporter"/>
    <property type="match status" value="1"/>
</dbReference>
<comment type="caution">
    <text evidence="2">The sequence shown here is derived from an EMBL/GenBank/DDBJ whole genome shotgun (WGS) entry which is preliminary data.</text>
</comment>
<keyword evidence="1" id="KW-0812">Transmembrane</keyword>
<name>A0A4R6P344_9GAMM</name>
<dbReference type="AlphaFoldDB" id="A0A4R6P344"/>
<feature type="transmembrane region" description="Helical" evidence="1">
    <location>
        <begin position="364"/>
        <end position="383"/>
    </location>
</feature>
<protein>
    <submittedName>
        <fullName evidence="2">NNP family nitrate/nitrite transporter-like MFS transporter</fullName>
    </submittedName>
</protein>
<organism evidence="2 3">
    <name type="scientific">Idiomarina aquatica</name>
    <dbReference type="NCBI Taxonomy" id="1327752"/>
    <lineage>
        <taxon>Bacteria</taxon>
        <taxon>Pseudomonadati</taxon>
        <taxon>Pseudomonadota</taxon>
        <taxon>Gammaproteobacteria</taxon>
        <taxon>Alteromonadales</taxon>
        <taxon>Idiomarinaceae</taxon>
        <taxon>Idiomarina</taxon>
    </lineage>
</organism>
<evidence type="ECO:0000313" key="2">
    <source>
        <dbReference type="EMBL" id="TDP32148.1"/>
    </source>
</evidence>
<keyword evidence="1" id="KW-1133">Transmembrane helix</keyword>
<evidence type="ECO:0000313" key="3">
    <source>
        <dbReference type="Proteomes" id="UP000295531"/>
    </source>
</evidence>
<dbReference type="Gene3D" id="1.20.1250.20">
    <property type="entry name" value="MFS general substrate transporter like domains"/>
    <property type="match status" value="1"/>
</dbReference>
<feature type="transmembrane region" description="Helical" evidence="1">
    <location>
        <begin position="395"/>
        <end position="415"/>
    </location>
</feature>
<dbReference type="Proteomes" id="UP000295531">
    <property type="component" value="Unassembled WGS sequence"/>
</dbReference>
<sequence length="424" mass="47111">MTQESRATWLQLLIGMSYWASWPIIIVLMYQTSRLAPSDAFLLLGICGGSGVLARVVGSFMSPMQSATIARFHNLIMASVAALGCYALVDFSLHYALYFAVAVSGCSGLLYARAFDLSLVGSRADLSGEMLPSAWVVGIILVATFLAYLIVPLVVMVHLPLSGAAHEFVLSSGNLFIRRAPGSVIWLASFPLFIMALFLVSGVKQWCLPDRRFQFLTGKRQSLSPELLRNRHFWFIGILYNLTLGTFIGVSFVLPFVLEIVFGYSTLMLVWMAPFLAILSRPLGHWLGRLVGGTLITQVCLLLMAIFAALAAKQFELTHHQHDMRYFDVLFTCMLGLVISAAMANGSVVVTLHKVFPVAYINRALTWMGSFAMLGALYLPLRFAVAWQPFSFDQVMTEVALFFVAGFIFNYVIYLRRHGDFYNP</sequence>
<feature type="transmembrane region" description="Helical" evidence="1">
    <location>
        <begin position="233"/>
        <end position="254"/>
    </location>
</feature>
<reference evidence="2 3" key="1">
    <citation type="submission" date="2019-03" db="EMBL/GenBank/DDBJ databases">
        <title>Freshwater and sediment microbial communities from various areas in North America, analyzing microbe dynamics in response to fracking.</title>
        <authorList>
            <person name="Lamendella R."/>
        </authorList>
    </citation>
    <scope>NUCLEOTIDE SEQUENCE [LARGE SCALE GENOMIC DNA]</scope>
    <source>
        <strain evidence="2 3">18_TX</strain>
    </source>
</reference>
<proteinExistence type="predicted"/>
<feature type="transmembrane region" description="Helical" evidence="1">
    <location>
        <begin position="260"/>
        <end position="279"/>
    </location>
</feature>
<feature type="transmembrane region" description="Helical" evidence="1">
    <location>
        <begin position="184"/>
        <end position="203"/>
    </location>
</feature>
<feature type="transmembrane region" description="Helical" evidence="1">
    <location>
        <begin position="42"/>
        <end position="60"/>
    </location>
</feature>
<feature type="transmembrane region" description="Helical" evidence="1">
    <location>
        <begin position="12"/>
        <end position="30"/>
    </location>
</feature>
<keyword evidence="3" id="KW-1185">Reference proteome</keyword>
<dbReference type="InterPro" id="IPR036259">
    <property type="entry name" value="MFS_trans_sf"/>
</dbReference>